<accession>A0A0F7CKG1</accession>
<feature type="chain" id="PRO_5039451244" description="Peptidase C-terminal archaeal/bacterial domain-containing protein" evidence="1">
    <location>
        <begin position="25"/>
        <end position="362"/>
    </location>
</feature>
<proteinExistence type="predicted"/>
<evidence type="ECO:0008006" key="4">
    <source>
        <dbReference type="Google" id="ProtNLM"/>
    </source>
</evidence>
<feature type="signal peptide" evidence="1">
    <location>
        <begin position="1"/>
        <end position="24"/>
    </location>
</feature>
<evidence type="ECO:0000313" key="3">
    <source>
        <dbReference type="Proteomes" id="UP000034189"/>
    </source>
</evidence>
<evidence type="ECO:0000256" key="1">
    <source>
        <dbReference type="SAM" id="SignalP"/>
    </source>
</evidence>
<protein>
    <recommendedName>
        <fullName evidence="4">Peptidase C-terminal archaeal/bacterial domain-containing protein</fullName>
    </recommendedName>
</protein>
<dbReference type="EMBL" id="CP011114">
    <property type="protein sequence ID" value="AKG37601.1"/>
    <property type="molecule type" value="Genomic_DNA"/>
</dbReference>
<reference evidence="2 3" key="1">
    <citation type="submission" date="2015-03" db="EMBL/GenBank/DDBJ databases">
        <authorList>
            <person name="Abdul Halim M."/>
        </authorList>
    </citation>
    <scope>NUCLEOTIDE SEQUENCE [LARGE SCALE GENOMIC DNA]</scope>
    <source>
        <strain evidence="2 3">ATCC 35681</strain>
    </source>
</reference>
<dbReference type="HOGENOM" id="CLU_064036_0_0_9"/>
<dbReference type="SMR" id="A0A0F7CKG1"/>
<name>A0A0F7CKG1_PAEDU</name>
<dbReference type="AlphaFoldDB" id="A0A0F7CKG1"/>
<evidence type="ECO:0000313" key="2">
    <source>
        <dbReference type="EMBL" id="AKG37601.1"/>
    </source>
</evidence>
<dbReference type="PATRIC" id="fig|1333534.5.peg.1003"/>
<dbReference type="Proteomes" id="UP000034189">
    <property type="component" value="Chromosome"/>
</dbReference>
<gene>
    <name evidence="2" type="ORF">VK70_04580</name>
</gene>
<organism evidence="2 3">
    <name type="scientific">Paenibacillus durus ATCC 35681</name>
    <dbReference type="NCBI Taxonomy" id="1333534"/>
    <lineage>
        <taxon>Bacteria</taxon>
        <taxon>Bacillati</taxon>
        <taxon>Bacillota</taxon>
        <taxon>Bacilli</taxon>
        <taxon>Bacillales</taxon>
        <taxon>Paenibacillaceae</taxon>
        <taxon>Paenibacillus</taxon>
    </lineage>
</organism>
<sequence>MYCRCSLILVLLLLFTFGAFNVSASAEPASQDSSTINPGLELNINGAGLTADPIKIDKADAIKVSRPKQPEFSTMSNYNVTGDLMNFNDSLTAADPTDFWFFNVPTDRSILFEIKSSNPDYRVELYSIDWSTGTATSTNFWGSPGSIKFATDLSAGDWGLRVTSTGTVETDYSIHMNAANPSDPTYAASVMSYSTSLLYVVMEYPNNDVLLNGNYIANTTPAANTNPQLNWERNYTFSWDGNYSTRNHRISDARVASVTTPVNYSSHYASSNNAVLIVLKEDTLFTYFESEFRSGPPTYHYMSFVDSTGRTTPRRLDFIDAAGDPDILVYDLNTNKVIDFASNLNVWYSSGSEPAPTVTYYN</sequence>
<reference evidence="2 3" key="2">
    <citation type="journal article" date="2016" name="Genome Announc.">
        <title>Genome Sequence of a Gram-Positive Diazotroph, Paenibacillus durus Type Strain ATCC 35681.</title>
        <authorList>
            <person name="Halim M.A."/>
            <person name="Rahman A.Y."/>
            <person name="Sim K.S."/>
            <person name="Yam H.C."/>
            <person name="Rahim A.A."/>
            <person name="Ghazali A.H."/>
            <person name="Najimudin N."/>
        </authorList>
    </citation>
    <scope>NUCLEOTIDE SEQUENCE [LARGE SCALE GENOMIC DNA]</scope>
    <source>
        <strain evidence="2 3">ATCC 35681</strain>
    </source>
</reference>
<keyword evidence="1" id="KW-0732">Signal</keyword>
<dbReference type="Gene3D" id="2.60.120.380">
    <property type="match status" value="1"/>
</dbReference>